<reference evidence="1 2" key="1">
    <citation type="submission" date="2019-06" db="EMBL/GenBank/DDBJ databases">
        <title>Paenimaribius caenipelagi gen. nov., sp. nov., isolated from a tidal flat.</title>
        <authorList>
            <person name="Yoon J.-H."/>
        </authorList>
    </citation>
    <scope>NUCLEOTIDE SEQUENCE [LARGE SCALE GENOMIC DNA]</scope>
    <source>
        <strain evidence="1 2">JBTF-M29</strain>
    </source>
</reference>
<dbReference type="EMBL" id="VFSV01000026">
    <property type="protein sequence ID" value="TRD16965.1"/>
    <property type="molecule type" value="Genomic_DNA"/>
</dbReference>
<comment type="caution">
    <text evidence="1">The sequence shown here is derived from an EMBL/GenBank/DDBJ whole genome shotgun (WGS) entry which is preliminary data.</text>
</comment>
<dbReference type="RefSeq" id="WP_142835367.1">
    <property type="nucleotide sequence ID" value="NZ_VFSV01000026.1"/>
</dbReference>
<organism evidence="1 2">
    <name type="scientific">Palleronia caenipelagi</name>
    <dbReference type="NCBI Taxonomy" id="2489174"/>
    <lineage>
        <taxon>Bacteria</taxon>
        <taxon>Pseudomonadati</taxon>
        <taxon>Pseudomonadota</taxon>
        <taxon>Alphaproteobacteria</taxon>
        <taxon>Rhodobacterales</taxon>
        <taxon>Roseobacteraceae</taxon>
        <taxon>Palleronia</taxon>
    </lineage>
</organism>
<dbReference type="OrthoDB" id="7874795at2"/>
<accession>A0A547PS48</accession>
<evidence type="ECO:0000313" key="1">
    <source>
        <dbReference type="EMBL" id="TRD16965.1"/>
    </source>
</evidence>
<evidence type="ECO:0008006" key="3">
    <source>
        <dbReference type="Google" id="ProtNLM"/>
    </source>
</evidence>
<dbReference type="AlphaFoldDB" id="A0A547PS48"/>
<evidence type="ECO:0000313" key="2">
    <source>
        <dbReference type="Proteomes" id="UP000318590"/>
    </source>
</evidence>
<gene>
    <name evidence="1" type="ORF">FEV53_13595</name>
</gene>
<sequence length="68" mass="7216">MSKSQTAPAEYEVVQAREIGGVYREAGETVALTPRQAQYYLPPYGAGLTPVPVKAATKPKPKADAPEA</sequence>
<keyword evidence="2" id="KW-1185">Reference proteome</keyword>
<proteinExistence type="predicted"/>
<name>A0A547PS48_9RHOB</name>
<protein>
    <recommendedName>
        <fullName evidence="3">DUF2635 domain-containing protein</fullName>
    </recommendedName>
</protein>
<dbReference type="Proteomes" id="UP000318590">
    <property type="component" value="Unassembled WGS sequence"/>
</dbReference>